<dbReference type="PANTHER" id="PTHR30336:SF4">
    <property type="entry name" value="ENVELOPE BIOGENESIS FACTOR ELYC"/>
    <property type="match status" value="1"/>
</dbReference>
<dbReference type="Proteomes" id="UP000321121">
    <property type="component" value="Unassembled WGS sequence"/>
</dbReference>
<keyword evidence="1" id="KW-1133">Transmembrane helix</keyword>
<reference evidence="3 4" key="1">
    <citation type="submission" date="2019-07" db="EMBL/GenBank/DDBJ databases">
        <title>Whole genome shotgun sequence of Halomonas halophila NBRC 102604.</title>
        <authorList>
            <person name="Hosoyama A."/>
            <person name="Uohara A."/>
            <person name="Ohji S."/>
            <person name="Ichikawa N."/>
        </authorList>
    </citation>
    <scope>NUCLEOTIDE SEQUENCE [LARGE SCALE GENOMIC DNA]</scope>
    <source>
        <strain evidence="3 4">NBRC 102604</strain>
    </source>
</reference>
<evidence type="ECO:0000259" key="2">
    <source>
        <dbReference type="Pfam" id="PF02698"/>
    </source>
</evidence>
<dbReference type="EMBL" id="BJUS01000019">
    <property type="protein sequence ID" value="GEK73305.1"/>
    <property type="molecule type" value="Genomic_DNA"/>
</dbReference>
<sequence>MALLESLLLPPLLNAWLILVGGLLWMRLHVIGGLLVALGLGSLIVLATPTVSHALRQGLEPQPLAVSALMDGALGERASAIVILGGGRDYDAPEFGWGDAPSNASWRRLAYGAWLHRQSGLPILVSGGRVHDEHSAEASLMAAALREVFDVPVRWREGGSANTADNARRSAEMLTAEGIDHVALVSQAWHLPRATAEFERAGLAVTPAPTEFASPPPDGPLAWRPSAYHLHQSTRALHEWLGRGEGWLKARLLP</sequence>
<dbReference type="CDD" id="cd06259">
    <property type="entry name" value="YdcF-like"/>
    <property type="match status" value="1"/>
</dbReference>
<dbReference type="RefSeq" id="WP_146909003.1">
    <property type="nucleotide sequence ID" value="NZ_BJUS01000019.1"/>
</dbReference>
<evidence type="ECO:0000313" key="4">
    <source>
        <dbReference type="Proteomes" id="UP000321121"/>
    </source>
</evidence>
<dbReference type="PANTHER" id="PTHR30336">
    <property type="entry name" value="INNER MEMBRANE PROTEIN, PROBABLE PERMEASE"/>
    <property type="match status" value="1"/>
</dbReference>
<proteinExistence type="predicted"/>
<keyword evidence="4" id="KW-1185">Reference proteome</keyword>
<dbReference type="InterPro" id="IPR051599">
    <property type="entry name" value="Cell_Envelope_Assoc"/>
</dbReference>
<feature type="transmembrane region" description="Helical" evidence="1">
    <location>
        <begin position="7"/>
        <end position="25"/>
    </location>
</feature>
<evidence type="ECO:0000256" key="1">
    <source>
        <dbReference type="SAM" id="Phobius"/>
    </source>
</evidence>
<evidence type="ECO:0000313" key="3">
    <source>
        <dbReference type="EMBL" id="GEK73305.1"/>
    </source>
</evidence>
<gene>
    <name evidence="3" type="ORF">HHA04nite_18490</name>
</gene>
<name>A0ABQ0U4J1_9GAMM</name>
<accession>A0ABQ0U4J1</accession>
<feature type="domain" description="DUF218" evidence="2">
    <location>
        <begin position="80"/>
        <end position="242"/>
    </location>
</feature>
<dbReference type="Gene3D" id="3.40.50.620">
    <property type="entry name" value="HUPs"/>
    <property type="match status" value="1"/>
</dbReference>
<comment type="caution">
    <text evidence="3">The sequence shown here is derived from an EMBL/GenBank/DDBJ whole genome shotgun (WGS) entry which is preliminary data.</text>
</comment>
<dbReference type="InterPro" id="IPR014729">
    <property type="entry name" value="Rossmann-like_a/b/a_fold"/>
</dbReference>
<dbReference type="InterPro" id="IPR003848">
    <property type="entry name" value="DUF218"/>
</dbReference>
<organism evidence="3 4">
    <name type="scientific">Halomonas halophila</name>
    <dbReference type="NCBI Taxonomy" id="29573"/>
    <lineage>
        <taxon>Bacteria</taxon>
        <taxon>Pseudomonadati</taxon>
        <taxon>Pseudomonadota</taxon>
        <taxon>Gammaproteobacteria</taxon>
        <taxon>Oceanospirillales</taxon>
        <taxon>Halomonadaceae</taxon>
        <taxon>Halomonas</taxon>
    </lineage>
</organism>
<keyword evidence="1" id="KW-0472">Membrane</keyword>
<protein>
    <submittedName>
        <fullName evidence="3">Membrane protein</fullName>
    </submittedName>
</protein>
<keyword evidence="1" id="KW-0812">Transmembrane</keyword>
<feature type="transmembrane region" description="Helical" evidence="1">
    <location>
        <begin position="31"/>
        <end position="51"/>
    </location>
</feature>
<dbReference type="Pfam" id="PF02698">
    <property type="entry name" value="DUF218"/>
    <property type="match status" value="1"/>
</dbReference>